<protein>
    <recommendedName>
        <fullName evidence="7">SANT domain-containing protein</fullName>
    </recommendedName>
</protein>
<keyword evidence="6" id="KW-1185">Reference proteome</keyword>
<keyword evidence="4" id="KW-0539">Nucleus</keyword>
<dbReference type="InterPro" id="IPR044636">
    <property type="entry name" value="RADIALIS-like"/>
</dbReference>
<gene>
    <name evidence="5" type="ORF">AG4045_027549</name>
</gene>
<evidence type="ECO:0000256" key="2">
    <source>
        <dbReference type="ARBA" id="ARBA00023015"/>
    </source>
</evidence>
<keyword evidence="3" id="KW-0804">Transcription</keyword>
<sequence>YVFTWHWLLDNKNKAFERGLAVYDKDTPDRWQNVTKAVGDKTTDEVKRHYEILLEDVKTRPVDGRFSA</sequence>
<dbReference type="PANTHER" id="PTHR43952:SF75">
    <property type="entry name" value="PROTEIN RADIALIS-LIKE 6"/>
    <property type="match status" value="1"/>
</dbReference>
<dbReference type="Gene3D" id="1.10.10.60">
    <property type="entry name" value="Homeodomain-like"/>
    <property type="match status" value="1"/>
</dbReference>
<keyword evidence="2" id="KW-0805">Transcription regulation</keyword>
<evidence type="ECO:0000256" key="4">
    <source>
        <dbReference type="ARBA" id="ARBA00023242"/>
    </source>
</evidence>
<dbReference type="GO" id="GO:0048262">
    <property type="term" value="P:determination of dorsal/ventral asymmetry"/>
    <property type="evidence" value="ECO:0007669"/>
    <property type="project" value="UniProtKB-ARBA"/>
</dbReference>
<organism evidence="5 6">
    <name type="scientific">Apium graveolens</name>
    <name type="common">Celery</name>
    <dbReference type="NCBI Taxonomy" id="4045"/>
    <lineage>
        <taxon>Eukaryota</taxon>
        <taxon>Viridiplantae</taxon>
        <taxon>Streptophyta</taxon>
        <taxon>Embryophyta</taxon>
        <taxon>Tracheophyta</taxon>
        <taxon>Spermatophyta</taxon>
        <taxon>Magnoliopsida</taxon>
        <taxon>eudicotyledons</taxon>
        <taxon>Gunneridae</taxon>
        <taxon>Pentapetalae</taxon>
        <taxon>asterids</taxon>
        <taxon>campanulids</taxon>
        <taxon>Apiales</taxon>
        <taxon>Apiaceae</taxon>
        <taxon>Apioideae</taxon>
        <taxon>apioid superclade</taxon>
        <taxon>Apieae</taxon>
        <taxon>Apium</taxon>
    </lineage>
</organism>
<dbReference type="InterPro" id="IPR009057">
    <property type="entry name" value="Homeodomain-like_sf"/>
</dbReference>
<comment type="subcellular location">
    <subcellularLocation>
        <location evidence="1">Nucleus</location>
    </subcellularLocation>
</comment>
<proteinExistence type="predicted"/>
<evidence type="ECO:0000313" key="5">
    <source>
        <dbReference type="EMBL" id="KAF1001818.1"/>
    </source>
</evidence>
<evidence type="ECO:0000256" key="1">
    <source>
        <dbReference type="ARBA" id="ARBA00004123"/>
    </source>
</evidence>
<evidence type="ECO:0000256" key="3">
    <source>
        <dbReference type="ARBA" id="ARBA00023163"/>
    </source>
</evidence>
<comment type="caution">
    <text evidence="5">The sequence shown here is derived from an EMBL/GenBank/DDBJ whole genome shotgun (WGS) entry which is preliminary data.</text>
</comment>
<dbReference type="EMBL" id="WRXP01002374">
    <property type="protein sequence ID" value="KAF1001818.1"/>
    <property type="molecule type" value="Genomic_DNA"/>
</dbReference>
<reference evidence="5" key="1">
    <citation type="submission" date="2020-01" db="EMBL/GenBank/DDBJ databases">
        <title>The Celery Genome Sequence Reveals Sequential Paleo-tetraploidization, Resistance Gene Elimination, Karyotype Evolution, and Functional Innovation in Apiales.</title>
        <authorList>
            <person name="Song X."/>
        </authorList>
    </citation>
    <scope>NUCLEOTIDE SEQUENCE</scope>
    <source>
        <tissue evidence="5">Leaf</tissue>
    </source>
</reference>
<dbReference type="PANTHER" id="PTHR43952">
    <property type="entry name" value="MYB FAMILY TRANSCRIPTION FACTOR-RELATED"/>
    <property type="match status" value="1"/>
</dbReference>
<dbReference type="GO" id="GO:0003700">
    <property type="term" value="F:DNA-binding transcription factor activity"/>
    <property type="evidence" value="ECO:0007669"/>
    <property type="project" value="InterPro"/>
</dbReference>
<dbReference type="GO" id="GO:0005634">
    <property type="term" value="C:nucleus"/>
    <property type="evidence" value="ECO:0007669"/>
    <property type="project" value="UniProtKB-SubCell"/>
</dbReference>
<dbReference type="GO" id="GO:0009908">
    <property type="term" value="P:flower development"/>
    <property type="evidence" value="ECO:0007669"/>
    <property type="project" value="UniProtKB-ARBA"/>
</dbReference>
<dbReference type="FunFam" id="1.10.10.60:FF:000154">
    <property type="entry name" value="Transcription factor SRM1"/>
    <property type="match status" value="1"/>
</dbReference>
<name>A0A6L5B8H3_APIGR</name>
<evidence type="ECO:0008006" key="7">
    <source>
        <dbReference type="Google" id="ProtNLM"/>
    </source>
</evidence>
<accession>A0A6L5B8H3</accession>
<dbReference type="Proteomes" id="UP000593563">
    <property type="component" value="Unassembled WGS sequence"/>
</dbReference>
<dbReference type="AlphaFoldDB" id="A0A6L5B8H3"/>
<evidence type="ECO:0000313" key="6">
    <source>
        <dbReference type="Proteomes" id="UP000593563"/>
    </source>
</evidence>
<dbReference type="SUPFAM" id="SSF46689">
    <property type="entry name" value="Homeodomain-like"/>
    <property type="match status" value="1"/>
</dbReference>
<feature type="non-terminal residue" evidence="5">
    <location>
        <position position="1"/>
    </location>
</feature>